<evidence type="ECO:0000256" key="2">
    <source>
        <dbReference type="ARBA" id="ARBA00022527"/>
    </source>
</evidence>
<reference evidence="11 12" key="1">
    <citation type="submission" date="2021-01" db="EMBL/GenBank/DDBJ databases">
        <title>Whole genome shotgun sequence of Plantactinospora endophytica NBRC 110450.</title>
        <authorList>
            <person name="Komaki H."/>
            <person name="Tamura T."/>
        </authorList>
    </citation>
    <scope>NUCLEOTIDE SEQUENCE [LARGE SCALE GENOMIC DNA]</scope>
    <source>
        <strain evidence="11 12">NBRC 110450</strain>
    </source>
</reference>
<dbReference type="EC" id="2.7.11.1" evidence="1"/>
<feature type="region of interest" description="Disordered" evidence="9">
    <location>
        <begin position="26"/>
        <end position="73"/>
    </location>
</feature>
<gene>
    <name evidence="11" type="ORF">Pen02_61240</name>
</gene>
<dbReference type="Gene3D" id="1.10.510.10">
    <property type="entry name" value="Transferase(Phosphotransferase) domain 1"/>
    <property type="match status" value="1"/>
</dbReference>
<sequence>MSTRCLRPGCPGSYLPDGYCDECGRRAPAGATAGPETTGPTGTGAVATPTGTGRAAAPTGTGRASVPTGTGRAVVPAGAVGVSTGAGVGRGPAGHGPVPAQPVAATGQSPISTGQGQSPISTGQGQGPASGGPGQVPPTGYGPGVSPVSTGQGPGVSPASTGQGPASTGAGRGSASTGVGTMPSRGTSSSGSRGSTRSRSASRGGLGAGLVDIARVPLRDPATAVMAEPKVAESRRFCVSCEKPVGRGRDDRPGRAEGFCPHCGTQFSFVPRLGPGDVINGRYEILGALAYGGLGWIYLARDRNVSDTVSDRWVVLKGLINTSDVDAMASAVAERRFLVELDHPNIVKIHDFVEHPDPRTGTPVGYIVMEYVGGQSLRDMLLARRRDTGQRALPLPEVIAYGVEILPALDYLHDRNLLFCDFKPDNVIHAEEQLKLIDLGAVRHVDDSASAIFGTPGYQAPEVGTLGPSVASDIYTVGRALAVLSLDFRGFSSTYANRLPEPADAPLFAAEMSYHRLLRRATHPDPDRRFQSAGEMSEQLLGVLREVLSAVDGVPRPAVSRQFTPERRAFGTEAGEVGRAVAGRAWGAGGGVPPGAIAPAPPVVAAALPLPQVDVLDPGAGFLASLGATDPAELVRQLTAAPVRSVEVALRLARARIEGGDLAGAGTDLDRLAEADPFDWRVDWYRGLAALTANRPAEARVAFDAVYDVLPGEPAARLALAVSAECTGDRELATRLYDRVWRADHGYLSAAFGLARIRFLVGDRAGALAVLDQVPDSSSQHVAAQVAAVRASLPGLAAGGTGPEDLLRASARLERLGLDVERQTRLTIEVLEVALAWVRSRSAPPSAVARLLGHELSERGLRFGLERAYRTLAQLSRDPELRIALVDHANAVRPRTLV</sequence>
<feature type="region of interest" description="Disordered" evidence="9">
    <location>
        <begin position="86"/>
        <end position="206"/>
    </location>
</feature>
<dbReference type="Gene3D" id="1.25.40.10">
    <property type="entry name" value="Tetratricopeptide repeat domain"/>
    <property type="match status" value="1"/>
</dbReference>
<keyword evidence="3" id="KW-0808">Transferase</keyword>
<dbReference type="Pfam" id="PF16918">
    <property type="entry name" value="PknG_TPR"/>
    <property type="match status" value="1"/>
</dbReference>
<comment type="catalytic activity">
    <reaction evidence="7">
        <text>L-threonyl-[protein] + ATP = O-phospho-L-threonyl-[protein] + ADP + H(+)</text>
        <dbReference type="Rhea" id="RHEA:46608"/>
        <dbReference type="Rhea" id="RHEA-COMP:11060"/>
        <dbReference type="Rhea" id="RHEA-COMP:11605"/>
        <dbReference type="ChEBI" id="CHEBI:15378"/>
        <dbReference type="ChEBI" id="CHEBI:30013"/>
        <dbReference type="ChEBI" id="CHEBI:30616"/>
        <dbReference type="ChEBI" id="CHEBI:61977"/>
        <dbReference type="ChEBI" id="CHEBI:456216"/>
        <dbReference type="EC" id="2.7.11.1"/>
    </reaction>
</comment>
<evidence type="ECO:0000256" key="8">
    <source>
        <dbReference type="ARBA" id="ARBA00048679"/>
    </source>
</evidence>
<evidence type="ECO:0000313" key="12">
    <source>
        <dbReference type="Proteomes" id="UP000646749"/>
    </source>
</evidence>
<dbReference type="InterPro" id="IPR031636">
    <property type="entry name" value="PknG_TPR"/>
</dbReference>
<evidence type="ECO:0000259" key="10">
    <source>
        <dbReference type="PROSITE" id="PS50011"/>
    </source>
</evidence>
<evidence type="ECO:0000313" key="11">
    <source>
        <dbReference type="EMBL" id="GIG91188.1"/>
    </source>
</evidence>
<dbReference type="Proteomes" id="UP000646749">
    <property type="component" value="Unassembled WGS sequence"/>
</dbReference>
<accession>A0ABQ4E8Y9</accession>
<evidence type="ECO:0000256" key="7">
    <source>
        <dbReference type="ARBA" id="ARBA00047899"/>
    </source>
</evidence>
<dbReference type="Pfam" id="PF00069">
    <property type="entry name" value="Pkinase"/>
    <property type="match status" value="1"/>
</dbReference>
<dbReference type="SUPFAM" id="SSF48452">
    <property type="entry name" value="TPR-like"/>
    <property type="match status" value="1"/>
</dbReference>
<evidence type="ECO:0000256" key="9">
    <source>
        <dbReference type="SAM" id="MobiDB-lite"/>
    </source>
</evidence>
<proteinExistence type="predicted"/>
<name>A0ABQ4E8Y9_9ACTN</name>
<dbReference type="InterPro" id="IPR031634">
    <property type="entry name" value="PknG_rubred"/>
</dbReference>
<evidence type="ECO:0000256" key="1">
    <source>
        <dbReference type="ARBA" id="ARBA00012513"/>
    </source>
</evidence>
<keyword evidence="2" id="KW-0723">Serine/threonine-protein kinase</keyword>
<dbReference type="InterPro" id="IPR011009">
    <property type="entry name" value="Kinase-like_dom_sf"/>
</dbReference>
<dbReference type="Gene3D" id="3.30.200.20">
    <property type="entry name" value="Phosphorylase Kinase, domain 1"/>
    <property type="match status" value="1"/>
</dbReference>
<dbReference type="RefSeq" id="WP_239141549.1">
    <property type="nucleotide sequence ID" value="NZ_BONW01000034.1"/>
</dbReference>
<feature type="compositionally biased region" description="Low complexity" evidence="9">
    <location>
        <begin position="164"/>
        <end position="203"/>
    </location>
</feature>
<dbReference type="PANTHER" id="PTHR24363:SF0">
    <property type="entry name" value="SERINE_THREONINE KINASE LIKE DOMAIN CONTAINING 1"/>
    <property type="match status" value="1"/>
</dbReference>
<dbReference type="InterPro" id="IPR011990">
    <property type="entry name" value="TPR-like_helical_dom_sf"/>
</dbReference>
<evidence type="ECO:0000256" key="3">
    <source>
        <dbReference type="ARBA" id="ARBA00022679"/>
    </source>
</evidence>
<protein>
    <recommendedName>
        <fullName evidence="1">non-specific serine/threonine protein kinase</fullName>
        <ecNumber evidence="1">2.7.11.1</ecNumber>
    </recommendedName>
</protein>
<keyword evidence="5" id="KW-0418">Kinase</keyword>
<dbReference type="EMBL" id="BONW01000034">
    <property type="protein sequence ID" value="GIG91188.1"/>
    <property type="molecule type" value="Genomic_DNA"/>
</dbReference>
<keyword evidence="12" id="KW-1185">Reference proteome</keyword>
<keyword evidence="6" id="KW-0067">ATP-binding</keyword>
<evidence type="ECO:0000256" key="6">
    <source>
        <dbReference type="ARBA" id="ARBA00022840"/>
    </source>
</evidence>
<feature type="compositionally biased region" description="Gly residues" evidence="9">
    <location>
        <begin position="124"/>
        <end position="134"/>
    </location>
</feature>
<dbReference type="Pfam" id="PF16919">
    <property type="entry name" value="PknG_rubred"/>
    <property type="match status" value="1"/>
</dbReference>
<comment type="caution">
    <text evidence="11">The sequence shown here is derived from an EMBL/GenBank/DDBJ whole genome shotgun (WGS) entry which is preliminary data.</text>
</comment>
<feature type="compositionally biased region" description="Polar residues" evidence="9">
    <location>
        <begin position="106"/>
        <end position="122"/>
    </location>
</feature>
<comment type="catalytic activity">
    <reaction evidence="8">
        <text>L-seryl-[protein] + ATP = O-phospho-L-seryl-[protein] + ADP + H(+)</text>
        <dbReference type="Rhea" id="RHEA:17989"/>
        <dbReference type="Rhea" id="RHEA-COMP:9863"/>
        <dbReference type="Rhea" id="RHEA-COMP:11604"/>
        <dbReference type="ChEBI" id="CHEBI:15378"/>
        <dbReference type="ChEBI" id="CHEBI:29999"/>
        <dbReference type="ChEBI" id="CHEBI:30616"/>
        <dbReference type="ChEBI" id="CHEBI:83421"/>
        <dbReference type="ChEBI" id="CHEBI:456216"/>
        <dbReference type="EC" id="2.7.11.1"/>
    </reaction>
</comment>
<dbReference type="PROSITE" id="PS50011">
    <property type="entry name" value="PROTEIN_KINASE_DOM"/>
    <property type="match status" value="1"/>
</dbReference>
<dbReference type="InterPro" id="IPR000719">
    <property type="entry name" value="Prot_kinase_dom"/>
</dbReference>
<evidence type="ECO:0000256" key="4">
    <source>
        <dbReference type="ARBA" id="ARBA00022741"/>
    </source>
</evidence>
<dbReference type="CDD" id="cd14014">
    <property type="entry name" value="STKc_PknB_like"/>
    <property type="match status" value="1"/>
</dbReference>
<feature type="domain" description="Protein kinase" evidence="10">
    <location>
        <begin position="283"/>
        <end position="570"/>
    </location>
</feature>
<organism evidence="11 12">
    <name type="scientific">Plantactinospora endophytica</name>
    <dbReference type="NCBI Taxonomy" id="673535"/>
    <lineage>
        <taxon>Bacteria</taxon>
        <taxon>Bacillati</taxon>
        <taxon>Actinomycetota</taxon>
        <taxon>Actinomycetes</taxon>
        <taxon>Micromonosporales</taxon>
        <taxon>Micromonosporaceae</taxon>
        <taxon>Plantactinospora</taxon>
    </lineage>
</organism>
<keyword evidence="4" id="KW-0547">Nucleotide-binding</keyword>
<evidence type="ECO:0000256" key="5">
    <source>
        <dbReference type="ARBA" id="ARBA00022777"/>
    </source>
</evidence>
<dbReference type="PANTHER" id="PTHR24363">
    <property type="entry name" value="SERINE/THREONINE PROTEIN KINASE"/>
    <property type="match status" value="1"/>
</dbReference>
<dbReference type="SUPFAM" id="SSF56112">
    <property type="entry name" value="Protein kinase-like (PK-like)"/>
    <property type="match status" value="1"/>
</dbReference>